<evidence type="ECO:0000259" key="6">
    <source>
        <dbReference type="Pfam" id="PF05175"/>
    </source>
</evidence>
<dbReference type="NCBIfam" id="TIGR00536">
    <property type="entry name" value="hemK_fam"/>
    <property type="match status" value="1"/>
</dbReference>
<dbReference type="PROSITE" id="PS00092">
    <property type="entry name" value="N6_MTASE"/>
    <property type="match status" value="1"/>
</dbReference>
<dbReference type="GO" id="GO:0032259">
    <property type="term" value="P:methylation"/>
    <property type="evidence" value="ECO:0007669"/>
    <property type="project" value="UniProtKB-KW"/>
</dbReference>
<dbReference type="Gene3D" id="1.10.8.10">
    <property type="entry name" value="DNA helicase RuvA subunit, C-terminal domain"/>
    <property type="match status" value="1"/>
</dbReference>
<feature type="domain" description="Methyltransferase small" evidence="6">
    <location>
        <begin position="117"/>
        <end position="197"/>
    </location>
</feature>
<dbReference type="EMBL" id="CP018171">
    <property type="protein sequence ID" value="APH73901.1"/>
    <property type="molecule type" value="Genomic_DNA"/>
</dbReference>
<evidence type="ECO:0000256" key="1">
    <source>
        <dbReference type="ARBA" id="ARBA00022603"/>
    </source>
</evidence>
<feature type="binding site" evidence="5">
    <location>
        <begin position="125"/>
        <end position="129"/>
    </location>
    <ligand>
        <name>S-adenosyl-L-methionine</name>
        <dbReference type="ChEBI" id="CHEBI:59789"/>
    </ligand>
</feature>
<feature type="binding site" evidence="5">
    <location>
        <begin position="191"/>
        <end position="194"/>
    </location>
    <ligand>
        <name>substrate</name>
    </ligand>
</feature>
<dbReference type="OrthoDB" id="9800643at2"/>
<keyword evidence="2 5" id="KW-0808">Transferase</keyword>
<dbReference type="Proteomes" id="UP000182840">
    <property type="component" value="Chromosome"/>
</dbReference>
<keyword evidence="3 5" id="KW-0949">S-adenosyl-L-methionine</keyword>
<comment type="similarity">
    <text evidence="5">Belongs to the protein N5-glutamine methyltransferase family. PrmC subfamily.</text>
</comment>
<dbReference type="InterPro" id="IPR019874">
    <property type="entry name" value="RF_methyltr_PrmC"/>
</dbReference>
<dbReference type="SUPFAM" id="SSF53335">
    <property type="entry name" value="S-adenosyl-L-methionine-dependent methyltransferases"/>
    <property type="match status" value="1"/>
</dbReference>
<evidence type="ECO:0000313" key="9">
    <source>
        <dbReference type="Proteomes" id="UP000182840"/>
    </source>
</evidence>
<protein>
    <recommendedName>
        <fullName evidence="5">Release factor glutamine methyltransferase</fullName>
        <shortName evidence="5">RF MTase</shortName>
        <ecNumber evidence="5">2.1.1.297</ecNumber>
    </recommendedName>
    <alternativeName>
        <fullName evidence="5">N5-glutamine methyltransferase PrmC</fullName>
    </alternativeName>
    <alternativeName>
        <fullName evidence="5">Protein-(glutamine-N5) MTase PrmC</fullName>
    </alternativeName>
    <alternativeName>
        <fullName evidence="5">Protein-glutamine N-methyltransferase PrmC</fullName>
    </alternativeName>
</protein>
<dbReference type="InterPro" id="IPR050320">
    <property type="entry name" value="N5-glutamine_MTase"/>
</dbReference>
<dbReference type="KEGG" id="meso:BSQ44_22885"/>
<dbReference type="GO" id="GO:0102559">
    <property type="term" value="F:peptide chain release factor N(5)-glutamine methyltransferase activity"/>
    <property type="evidence" value="ECO:0007669"/>
    <property type="project" value="UniProtKB-EC"/>
</dbReference>
<organism evidence="8 9">
    <name type="scientific">Aquibium oceanicum</name>
    <dbReference type="NCBI Taxonomy" id="1670800"/>
    <lineage>
        <taxon>Bacteria</taxon>
        <taxon>Pseudomonadati</taxon>
        <taxon>Pseudomonadota</taxon>
        <taxon>Alphaproteobacteria</taxon>
        <taxon>Hyphomicrobiales</taxon>
        <taxon>Phyllobacteriaceae</taxon>
        <taxon>Aquibium</taxon>
    </lineage>
</organism>
<dbReference type="HAMAP" id="MF_02126">
    <property type="entry name" value="RF_methyltr_PrmC"/>
    <property type="match status" value="1"/>
</dbReference>
<dbReference type="InterPro" id="IPR029063">
    <property type="entry name" value="SAM-dependent_MTases_sf"/>
</dbReference>
<dbReference type="CDD" id="cd02440">
    <property type="entry name" value="AdoMet_MTases"/>
    <property type="match status" value="1"/>
</dbReference>
<dbReference type="InterPro" id="IPR002052">
    <property type="entry name" value="DNA_methylase_N6_adenine_CS"/>
</dbReference>
<dbReference type="GO" id="GO:0003676">
    <property type="term" value="F:nucleic acid binding"/>
    <property type="evidence" value="ECO:0007669"/>
    <property type="project" value="InterPro"/>
</dbReference>
<accession>A0A1L3SX21</accession>
<dbReference type="NCBIfam" id="TIGR03534">
    <property type="entry name" value="RF_mod_PrmC"/>
    <property type="match status" value="1"/>
</dbReference>
<comment type="function">
    <text evidence="5">Methylates the class 1 translation termination release factors RF1/PrfA and RF2/PrfB on the glutamine residue of the universally conserved GGQ motif.</text>
</comment>
<comment type="catalytic activity">
    <reaction evidence="4 5">
        <text>L-glutaminyl-[peptide chain release factor] + S-adenosyl-L-methionine = N(5)-methyl-L-glutaminyl-[peptide chain release factor] + S-adenosyl-L-homocysteine + H(+)</text>
        <dbReference type="Rhea" id="RHEA:42896"/>
        <dbReference type="Rhea" id="RHEA-COMP:10271"/>
        <dbReference type="Rhea" id="RHEA-COMP:10272"/>
        <dbReference type="ChEBI" id="CHEBI:15378"/>
        <dbReference type="ChEBI" id="CHEBI:30011"/>
        <dbReference type="ChEBI" id="CHEBI:57856"/>
        <dbReference type="ChEBI" id="CHEBI:59789"/>
        <dbReference type="ChEBI" id="CHEBI:61891"/>
        <dbReference type="EC" id="2.1.1.297"/>
    </reaction>
</comment>
<dbReference type="Gene3D" id="3.40.50.150">
    <property type="entry name" value="Vaccinia Virus protein VP39"/>
    <property type="match status" value="1"/>
</dbReference>
<feature type="binding site" evidence="5">
    <location>
        <position position="148"/>
    </location>
    <ligand>
        <name>S-adenosyl-L-methionine</name>
        <dbReference type="ChEBI" id="CHEBI:59789"/>
    </ligand>
</feature>
<dbReference type="Pfam" id="PF17827">
    <property type="entry name" value="PrmC_N"/>
    <property type="match status" value="1"/>
</dbReference>
<dbReference type="RefSeq" id="WP_072607364.1">
    <property type="nucleotide sequence ID" value="NZ_CP018171.1"/>
</dbReference>
<evidence type="ECO:0000256" key="4">
    <source>
        <dbReference type="ARBA" id="ARBA00048391"/>
    </source>
</evidence>
<name>A0A1L3SX21_9HYPH</name>
<evidence type="ECO:0000259" key="7">
    <source>
        <dbReference type="Pfam" id="PF17827"/>
    </source>
</evidence>
<feature type="domain" description="Release factor glutamine methyltransferase N-terminal" evidence="7">
    <location>
        <begin position="7"/>
        <end position="76"/>
    </location>
</feature>
<proteinExistence type="inferred from homology"/>
<feature type="binding site" evidence="5">
    <location>
        <position position="191"/>
    </location>
    <ligand>
        <name>S-adenosyl-L-methionine</name>
        <dbReference type="ChEBI" id="CHEBI:59789"/>
    </ligand>
</feature>
<dbReference type="PRINTS" id="PR00507">
    <property type="entry name" value="N12N6MTFRASE"/>
</dbReference>
<gene>
    <name evidence="5" type="primary">prmC</name>
    <name evidence="8" type="ORF">BSQ44_22885</name>
</gene>
<evidence type="ECO:0000256" key="5">
    <source>
        <dbReference type="HAMAP-Rule" id="MF_02126"/>
    </source>
</evidence>
<keyword evidence="1 5" id="KW-0489">Methyltransferase</keyword>
<reference evidence="9" key="1">
    <citation type="submission" date="2016-11" db="EMBL/GenBank/DDBJ databases">
        <title>Mesorhizobium oceanicum sp. nov., isolated from deep seawater in South China Sea.</title>
        <authorList>
            <person name="Fu G.-Y."/>
        </authorList>
    </citation>
    <scope>NUCLEOTIDE SEQUENCE [LARGE SCALE GENOMIC DNA]</scope>
    <source>
        <strain evidence="9">B7</strain>
    </source>
</reference>
<dbReference type="STRING" id="1670800.BSQ44_22885"/>
<dbReference type="InterPro" id="IPR007848">
    <property type="entry name" value="Small_mtfrase_dom"/>
</dbReference>
<sequence length="284" mass="30352">MTTLSDLHQRTRRRFVAAGLETPDLDARLLLEHCTGTTRLDLIRAPERIIAPEQSAELEKAVERRLAGEPVHRILGWREFYGMRLSLSPDTLEPRPDTEALVDLVLPRIRATAAKKGSCSILDLGTGTGAIALALLSTVPQARALGADVAQGALETANANAEANGLADRFDTALSDWFGEISGRFDAIVSNPPYITDCELADLPADVKDHDPLRALSGGSDGLDAYRAIAKDAASHLEPGGVVAVEIGSRQKADVIAIFSEFGFGLDAEKSDLGGRDRAVSFTL</sequence>
<dbReference type="PANTHER" id="PTHR18895">
    <property type="entry name" value="HEMK METHYLTRANSFERASE"/>
    <property type="match status" value="1"/>
</dbReference>
<dbReference type="PANTHER" id="PTHR18895:SF74">
    <property type="entry name" value="MTRF1L RELEASE FACTOR GLUTAMINE METHYLTRANSFERASE"/>
    <property type="match status" value="1"/>
</dbReference>
<dbReference type="InterPro" id="IPR004556">
    <property type="entry name" value="HemK-like"/>
</dbReference>
<evidence type="ECO:0000313" key="8">
    <source>
        <dbReference type="EMBL" id="APH73901.1"/>
    </source>
</evidence>
<evidence type="ECO:0000256" key="3">
    <source>
        <dbReference type="ARBA" id="ARBA00022691"/>
    </source>
</evidence>
<dbReference type="EC" id="2.1.1.297" evidence="5"/>
<dbReference type="Pfam" id="PF05175">
    <property type="entry name" value="MTS"/>
    <property type="match status" value="1"/>
</dbReference>
<keyword evidence="9" id="KW-1185">Reference proteome</keyword>
<evidence type="ECO:0000256" key="2">
    <source>
        <dbReference type="ARBA" id="ARBA00022679"/>
    </source>
</evidence>
<feature type="binding site" evidence="5">
    <location>
        <position position="177"/>
    </location>
    <ligand>
        <name>S-adenosyl-L-methionine</name>
        <dbReference type="ChEBI" id="CHEBI:59789"/>
    </ligand>
</feature>
<dbReference type="InterPro" id="IPR040758">
    <property type="entry name" value="PrmC_N"/>
</dbReference>
<dbReference type="AlphaFoldDB" id="A0A1L3SX21"/>